<feature type="compositionally biased region" description="Polar residues" evidence="1">
    <location>
        <begin position="222"/>
        <end position="234"/>
    </location>
</feature>
<dbReference type="EMBL" id="CAEKDK010000003">
    <property type="protein sequence ID" value="CAB4275083.1"/>
    <property type="molecule type" value="Genomic_DNA"/>
</dbReference>
<dbReference type="Gene3D" id="2.80.10.50">
    <property type="match status" value="1"/>
</dbReference>
<dbReference type="CDD" id="cd23340">
    <property type="entry name" value="beta-trefoil_FSCN_ACP-like"/>
    <property type="match status" value="1"/>
</dbReference>
<organism evidence="3 4">
    <name type="scientific">Prunus armeniaca</name>
    <name type="common">Apricot</name>
    <name type="synonym">Armeniaca vulgaris</name>
    <dbReference type="NCBI Taxonomy" id="36596"/>
    <lineage>
        <taxon>Eukaryota</taxon>
        <taxon>Viridiplantae</taxon>
        <taxon>Streptophyta</taxon>
        <taxon>Embryophyta</taxon>
        <taxon>Tracheophyta</taxon>
        <taxon>Spermatophyta</taxon>
        <taxon>Magnoliopsida</taxon>
        <taxon>eudicotyledons</taxon>
        <taxon>Gunneridae</taxon>
        <taxon>Pentapetalae</taxon>
        <taxon>rosids</taxon>
        <taxon>fabids</taxon>
        <taxon>Rosales</taxon>
        <taxon>Rosaceae</taxon>
        <taxon>Amygdaloideae</taxon>
        <taxon>Amygdaleae</taxon>
        <taxon>Prunus</taxon>
    </lineage>
</organism>
<dbReference type="SUPFAM" id="SSF50405">
    <property type="entry name" value="Actin-crosslinking proteins"/>
    <property type="match status" value="1"/>
</dbReference>
<evidence type="ECO:0000256" key="1">
    <source>
        <dbReference type="SAM" id="MobiDB-lite"/>
    </source>
</evidence>
<protein>
    <recommendedName>
        <fullName evidence="2">DUF569 domain-containing protein</fullName>
    </recommendedName>
</protein>
<dbReference type="Proteomes" id="UP000507222">
    <property type="component" value="Unassembled WGS sequence"/>
</dbReference>
<dbReference type="InterPro" id="IPR007679">
    <property type="entry name" value="DUF569"/>
</dbReference>
<dbReference type="PANTHER" id="PTHR31205">
    <property type="entry name" value="ACTIN CROSS-LINKING PROTEIN (DUF569)"/>
    <property type="match status" value="1"/>
</dbReference>
<evidence type="ECO:0000313" key="3">
    <source>
        <dbReference type="EMBL" id="CAB4275083.1"/>
    </source>
</evidence>
<sequence>MDVKLILVVFRSVHAYVMEFLKQAKVVRFRSHHNKYLLAADDEVSVWQNRDGTAKNARWTVELISQNSNTLRLKSCFGKYLTALSTPYLLGIKSKKVLQTLPRTLDSIVEWEPVSVAEGYKVKLKTANGQYLRANGCSLPPWKDSISHDNPNWRSTTKDWILWNVDVVEIRLDDQQQEEQQERQRQREQTNINSDHNASSTGGDDDHDQTEPGSPLEIDLTSPKQNSPSYKKKN</sequence>
<feature type="compositionally biased region" description="Polar residues" evidence="1">
    <location>
        <begin position="190"/>
        <end position="202"/>
    </location>
</feature>
<evidence type="ECO:0000313" key="4">
    <source>
        <dbReference type="Proteomes" id="UP000507222"/>
    </source>
</evidence>
<reference evidence="3 4" key="1">
    <citation type="submission" date="2020-05" db="EMBL/GenBank/DDBJ databases">
        <authorList>
            <person name="Campoy J."/>
            <person name="Schneeberger K."/>
            <person name="Spophaly S."/>
        </authorList>
    </citation>
    <scope>NUCLEOTIDE SEQUENCE [LARGE SCALE GENOMIC DNA]</scope>
    <source>
        <strain evidence="3">PruArmRojPasFocal</strain>
    </source>
</reference>
<dbReference type="PANTHER" id="PTHR31205:SF77">
    <property type="entry name" value="CROSS-LINKING PROTEIN, PUTATIVE (DUF569)-RELATED"/>
    <property type="match status" value="1"/>
</dbReference>
<dbReference type="Pfam" id="PF04601">
    <property type="entry name" value="DUF569"/>
    <property type="match status" value="1"/>
</dbReference>
<dbReference type="AlphaFoldDB" id="A0A6J5UFY8"/>
<name>A0A6J5UFY8_PRUAR</name>
<feature type="compositionally biased region" description="Basic and acidic residues" evidence="1">
    <location>
        <begin position="175"/>
        <end position="188"/>
    </location>
</feature>
<feature type="domain" description="DUF569" evidence="2">
    <location>
        <begin position="18"/>
        <end position="163"/>
    </location>
</feature>
<evidence type="ECO:0000259" key="2">
    <source>
        <dbReference type="Pfam" id="PF04601"/>
    </source>
</evidence>
<feature type="region of interest" description="Disordered" evidence="1">
    <location>
        <begin position="175"/>
        <end position="234"/>
    </location>
</feature>
<proteinExistence type="predicted"/>
<dbReference type="InterPro" id="IPR008999">
    <property type="entry name" value="Actin-crosslinking"/>
</dbReference>
<gene>
    <name evidence="3" type="ORF">CURHAP_LOCUS23867</name>
</gene>
<accession>A0A6J5UFY8</accession>